<evidence type="ECO:0000313" key="29">
    <source>
        <dbReference type="Proteomes" id="UP000284656"/>
    </source>
</evidence>
<feature type="binding site" evidence="24">
    <location>
        <position position="152"/>
    </location>
    <ligand>
        <name>Mg(2+)</name>
        <dbReference type="ChEBI" id="CHEBI:18420"/>
        <label>1</label>
    </ligand>
</feature>
<dbReference type="InterPro" id="IPR052171">
    <property type="entry name" value="NHEJ_LigD"/>
</dbReference>
<keyword evidence="5" id="KW-0808">Transferase</keyword>
<keyword evidence="6" id="KW-0548">Nucleotidyltransferase</keyword>
<keyword evidence="7" id="KW-0540">Nuclease</keyword>
<gene>
    <name evidence="28" type="ORF">BK648_24940</name>
</gene>
<dbReference type="InterPro" id="IPR037493">
    <property type="entry name" value="ExoIII-like"/>
</dbReference>
<evidence type="ECO:0000256" key="2">
    <source>
        <dbReference type="ARBA" id="ARBA00007092"/>
    </source>
</evidence>
<dbReference type="SUPFAM" id="SSF50249">
    <property type="entry name" value="Nucleic acid-binding proteins"/>
    <property type="match status" value="1"/>
</dbReference>
<evidence type="ECO:0000256" key="18">
    <source>
        <dbReference type="ARBA" id="ARBA00023204"/>
    </source>
</evidence>
<feature type="binding site" evidence="24">
    <location>
        <position position="37"/>
    </location>
    <ligand>
        <name>Mg(2+)</name>
        <dbReference type="ChEBI" id="CHEBI:18420"/>
        <label>1</label>
    </ligand>
</feature>
<dbReference type="PANTHER" id="PTHR42705:SF2">
    <property type="entry name" value="BIFUNCTIONAL NON-HOMOLOGOUS END JOINING PROTEIN LIGD"/>
    <property type="match status" value="1"/>
</dbReference>
<dbReference type="PROSITE" id="PS50160">
    <property type="entry name" value="DNA_LIGASE_A3"/>
    <property type="match status" value="1"/>
</dbReference>
<feature type="region of interest" description="Disordered" evidence="26">
    <location>
        <begin position="252"/>
        <end position="313"/>
    </location>
</feature>
<dbReference type="NCBIfam" id="TIGR02776">
    <property type="entry name" value="NHEJ_ligase_prk"/>
    <property type="match status" value="1"/>
</dbReference>
<comment type="caution">
    <text evidence="28">The sequence shown here is derived from an EMBL/GenBank/DDBJ whole genome shotgun (WGS) entry which is preliminary data.</text>
</comment>
<evidence type="ECO:0000256" key="16">
    <source>
        <dbReference type="ARBA" id="ARBA00023125"/>
    </source>
</evidence>
<keyword evidence="19 24" id="KW-0464">Manganese</keyword>
<dbReference type="CDD" id="cd07971">
    <property type="entry name" value="OBF_DNA_ligase_LigD"/>
    <property type="match status" value="1"/>
</dbReference>
<keyword evidence="12" id="KW-0269">Exonuclease</keyword>
<dbReference type="GO" id="GO:0005524">
    <property type="term" value="F:ATP binding"/>
    <property type="evidence" value="ECO:0007669"/>
    <property type="project" value="UniProtKB-KW"/>
</dbReference>
<dbReference type="Pfam" id="PF03372">
    <property type="entry name" value="Exo_endo_phos"/>
    <property type="match status" value="1"/>
</dbReference>
<keyword evidence="10" id="KW-0227">DNA damage</keyword>
<proteinExistence type="inferred from homology"/>
<dbReference type="InterPro" id="IPR033651">
    <property type="entry name" value="PaeLigD_Pol-like"/>
</dbReference>
<keyword evidence="14 24" id="KW-0460">Magnesium</keyword>
<dbReference type="GO" id="GO:0003677">
    <property type="term" value="F:DNA binding"/>
    <property type="evidence" value="ECO:0007669"/>
    <property type="project" value="UniProtKB-KW"/>
</dbReference>
<evidence type="ECO:0000256" key="14">
    <source>
        <dbReference type="ARBA" id="ARBA00022842"/>
    </source>
</evidence>
<feature type="site" description="Important for catalytic activity" evidence="25">
    <location>
        <position position="221"/>
    </location>
</feature>
<dbReference type="Pfam" id="PF04679">
    <property type="entry name" value="DNA_ligase_A_C"/>
    <property type="match status" value="1"/>
</dbReference>
<dbReference type="InterPro" id="IPR020847">
    <property type="entry name" value="AP_endonuclease_F1_BS"/>
</dbReference>
<feature type="compositionally biased region" description="Basic and acidic residues" evidence="26">
    <location>
        <begin position="610"/>
        <end position="629"/>
    </location>
</feature>
<evidence type="ECO:0000256" key="12">
    <source>
        <dbReference type="ARBA" id="ARBA00022839"/>
    </source>
</evidence>
<dbReference type="PROSITE" id="PS51435">
    <property type="entry name" value="AP_NUCLEASE_F1_4"/>
    <property type="match status" value="1"/>
</dbReference>
<reference evidence="28 29" key="1">
    <citation type="submission" date="2016-10" db="EMBL/GenBank/DDBJ databases">
        <title>Comparative genome analysis of multiple Pseudomonas spp. focuses on biocontrol and plant growth promoting traits.</title>
        <authorList>
            <person name="Tao X.-Y."/>
            <person name="Taylor C.G."/>
        </authorList>
    </citation>
    <scope>NUCLEOTIDE SEQUENCE [LARGE SCALE GENOMIC DNA]</scope>
    <source>
        <strain evidence="28 29">29G9</strain>
    </source>
</reference>
<dbReference type="GO" id="GO:0003910">
    <property type="term" value="F:DNA ligase (ATP) activity"/>
    <property type="evidence" value="ECO:0007669"/>
    <property type="project" value="UniProtKB-EC"/>
</dbReference>
<dbReference type="InterPro" id="IPR005135">
    <property type="entry name" value="Endo/exonuclease/phosphatase"/>
</dbReference>
<dbReference type="CDD" id="cd07906">
    <property type="entry name" value="Adenylation_DNA_ligase_LigD_LigC"/>
    <property type="match status" value="1"/>
</dbReference>
<evidence type="ECO:0000313" key="28">
    <source>
        <dbReference type="EMBL" id="ROM34001.1"/>
    </source>
</evidence>
<evidence type="ECO:0000256" key="21">
    <source>
        <dbReference type="ARBA" id="ARBA00029943"/>
    </source>
</evidence>
<keyword evidence="9" id="KW-0547">Nucleotide-binding</keyword>
<dbReference type="NCBIfam" id="TIGR00633">
    <property type="entry name" value="xth"/>
    <property type="match status" value="1"/>
</dbReference>
<name>A0A423ERR8_9PSED</name>
<dbReference type="PROSITE" id="PS00726">
    <property type="entry name" value="AP_NUCLEASE_F1_1"/>
    <property type="match status" value="1"/>
</dbReference>
<comment type="catalytic activity">
    <reaction evidence="22">
        <text>ATP + (deoxyribonucleotide)n-3'-hydroxyl + 5'-phospho-(deoxyribonucleotide)m = (deoxyribonucleotide)n+m + AMP + diphosphate.</text>
        <dbReference type="EC" id="6.5.1.1"/>
    </reaction>
</comment>
<dbReference type="Pfam" id="PF01068">
    <property type="entry name" value="DNA_ligase_A_M"/>
    <property type="match status" value="1"/>
</dbReference>
<feature type="binding site" evidence="24">
    <location>
        <position position="10"/>
    </location>
    <ligand>
        <name>Mg(2+)</name>
        <dbReference type="ChEBI" id="CHEBI:18420"/>
        <label>1</label>
    </ligand>
</feature>
<feature type="active site" evidence="23">
    <location>
        <position position="109"/>
    </location>
</feature>
<evidence type="ECO:0000256" key="9">
    <source>
        <dbReference type="ARBA" id="ARBA00022741"/>
    </source>
</evidence>
<evidence type="ECO:0000256" key="25">
    <source>
        <dbReference type="PIRSR" id="PIRSR604808-3"/>
    </source>
</evidence>
<keyword evidence="15" id="KW-0239">DNA-directed DNA polymerase</keyword>
<dbReference type="NCBIfam" id="TIGR02779">
    <property type="entry name" value="NHEJ_ligase_lig"/>
    <property type="match status" value="1"/>
</dbReference>
<evidence type="ECO:0000256" key="7">
    <source>
        <dbReference type="ARBA" id="ARBA00022722"/>
    </source>
</evidence>
<dbReference type="AlphaFoldDB" id="A0A423ERR8"/>
<keyword evidence="20" id="KW-0511">Multifunctional enzyme</keyword>
<dbReference type="GO" id="GO:0006281">
    <property type="term" value="P:DNA repair"/>
    <property type="evidence" value="ECO:0007669"/>
    <property type="project" value="UniProtKB-KW"/>
</dbReference>
<keyword evidence="4 28" id="KW-0436">Ligase</keyword>
<keyword evidence="18" id="KW-0234">DNA repair</keyword>
<keyword evidence="17" id="KW-0233">DNA recombination</keyword>
<feature type="compositionally biased region" description="Polar residues" evidence="26">
    <location>
        <begin position="294"/>
        <end position="303"/>
    </location>
</feature>
<dbReference type="NCBIfam" id="TIGR02778">
    <property type="entry name" value="ligD_pol"/>
    <property type="match status" value="1"/>
</dbReference>
<dbReference type="Gene3D" id="3.90.920.10">
    <property type="entry name" value="DNA primase, PRIM domain"/>
    <property type="match status" value="1"/>
</dbReference>
<dbReference type="Pfam" id="PF21686">
    <property type="entry name" value="LigD_Prim-Pol"/>
    <property type="match status" value="1"/>
</dbReference>
<keyword evidence="8 24" id="KW-0479">Metal-binding</keyword>
<feature type="site" description="Transition state stabilizer" evidence="25">
    <location>
        <position position="152"/>
    </location>
</feature>
<evidence type="ECO:0000256" key="19">
    <source>
        <dbReference type="ARBA" id="ARBA00023211"/>
    </source>
</evidence>
<keyword evidence="11" id="KW-0378">Hydrolase</keyword>
<dbReference type="InterPro" id="IPR004808">
    <property type="entry name" value="AP_endonuc_1"/>
</dbReference>
<feature type="region of interest" description="Disordered" evidence="26">
    <location>
        <begin position="610"/>
        <end position="663"/>
    </location>
</feature>
<evidence type="ECO:0000259" key="27">
    <source>
        <dbReference type="PROSITE" id="PS50160"/>
    </source>
</evidence>
<dbReference type="GO" id="GO:0046872">
    <property type="term" value="F:metal ion binding"/>
    <property type="evidence" value="ECO:0007669"/>
    <property type="project" value="UniProtKB-KW"/>
</dbReference>
<dbReference type="Proteomes" id="UP000284656">
    <property type="component" value="Unassembled WGS sequence"/>
</dbReference>
<dbReference type="CDD" id="cd09086">
    <property type="entry name" value="ExoIII-like_AP-endo"/>
    <property type="match status" value="1"/>
</dbReference>
<dbReference type="InterPro" id="IPR012310">
    <property type="entry name" value="DNA_ligase_ATP-dep_cent"/>
</dbReference>
<dbReference type="GO" id="GO:0008311">
    <property type="term" value="F:double-stranded DNA 3'-5' DNA exonuclease activity"/>
    <property type="evidence" value="ECO:0007669"/>
    <property type="project" value="InterPro"/>
</dbReference>
<dbReference type="InterPro" id="IPR014146">
    <property type="entry name" value="LigD_ligase_dom"/>
</dbReference>
<dbReference type="Gene3D" id="3.30.470.30">
    <property type="entry name" value="DNA ligase/mRNA capping enzyme"/>
    <property type="match status" value="1"/>
</dbReference>
<evidence type="ECO:0000256" key="20">
    <source>
        <dbReference type="ARBA" id="ARBA00023268"/>
    </source>
</evidence>
<dbReference type="GO" id="GO:0003887">
    <property type="term" value="F:DNA-directed DNA polymerase activity"/>
    <property type="evidence" value="ECO:0007669"/>
    <property type="project" value="UniProtKB-KW"/>
</dbReference>
<dbReference type="InterPro" id="IPR014143">
    <property type="entry name" value="NHEJ_ligase_prk"/>
</dbReference>
<dbReference type="SUPFAM" id="SSF56219">
    <property type="entry name" value="DNase I-like"/>
    <property type="match status" value="1"/>
</dbReference>
<evidence type="ECO:0000256" key="10">
    <source>
        <dbReference type="ARBA" id="ARBA00022763"/>
    </source>
</evidence>
<feature type="active site" description="Proton donor/acceptor" evidence="23">
    <location>
        <position position="150"/>
    </location>
</feature>
<dbReference type="GO" id="GO:0006310">
    <property type="term" value="P:DNA recombination"/>
    <property type="evidence" value="ECO:0007669"/>
    <property type="project" value="UniProtKB-KW"/>
</dbReference>
<dbReference type="EMBL" id="MOAY01000081">
    <property type="protein sequence ID" value="ROM34001.1"/>
    <property type="molecule type" value="Genomic_DNA"/>
</dbReference>
<feature type="site" description="Interaction with DNA substrate" evidence="25">
    <location>
        <position position="251"/>
    </location>
</feature>
<evidence type="ECO:0000256" key="4">
    <source>
        <dbReference type="ARBA" id="ARBA00022598"/>
    </source>
</evidence>
<dbReference type="SUPFAM" id="SSF56091">
    <property type="entry name" value="DNA ligase/mRNA capping enzyme, catalytic domain"/>
    <property type="match status" value="1"/>
</dbReference>
<dbReference type="InterPro" id="IPR012340">
    <property type="entry name" value="NA-bd_OB-fold"/>
</dbReference>
<dbReference type="CDD" id="cd04862">
    <property type="entry name" value="PaeLigD_Pol_like"/>
    <property type="match status" value="1"/>
</dbReference>
<dbReference type="RefSeq" id="WP_123718385.1">
    <property type="nucleotide sequence ID" value="NZ_MOAY01000081.1"/>
</dbReference>
<feature type="binding site" evidence="24">
    <location>
        <position position="150"/>
    </location>
    <ligand>
        <name>Mg(2+)</name>
        <dbReference type="ChEBI" id="CHEBI:18420"/>
        <label>1</label>
    </ligand>
</feature>
<comment type="cofactor">
    <cofactor evidence="1">
        <name>Mn(2+)</name>
        <dbReference type="ChEBI" id="CHEBI:29035"/>
    </cofactor>
</comment>
<dbReference type="InterPro" id="IPR014145">
    <property type="entry name" value="LigD_pol_dom"/>
</dbReference>
<evidence type="ECO:0000256" key="1">
    <source>
        <dbReference type="ARBA" id="ARBA00001936"/>
    </source>
</evidence>
<comment type="cofactor">
    <cofactor evidence="24">
        <name>Mg(2+)</name>
        <dbReference type="ChEBI" id="CHEBI:18420"/>
    </cofactor>
    <cofactor evidence="24">
        <name>Mn(2+)</name>
        <dbReference type="ChEBI" id="CHEBI:29035"/>
    </cofactor>
    <text evidence="24">Probably binds two magnesium or manganese ions per subunit.</text>
</comment>
<evidence type="ECO:0000256" key="17">
    <source>
        <dbReference type="ARBA" id="ARBA00023172"/>
    </source>
</evidence>
<evidence type="ECO:0000256" key="23">
    <source>
        <dbReference type="PIRSR" id="PIRSR604808-1"/>
    </source>
</evidence>
<feature type="compositionally biased region" description="Basic residues" evidence="26">
    <location>
        <begin position="263"/>
        <end position="275"/>
    </location>
</feature>
<feature type="binding site" evidence="24">
    <location>
        <position position="251"/>
    </location>
    <ligand>
        <name>Mg(2+)</name>
        <dbReference type="ChEBI" id="CHEBI:18420"/>
        <label>1</label>
    </ligand>
</feature>
<evidence type="ECO:0000256" key="6">
    <source>
        <dbReference type="ARBA" id="ARBA00022695"/>
    </source>
</evidence>
<dbReference type="PANTHER" id="PTHR42705">
    <property type="entry name" value="BIFUNCTIONAL NON-HOMOLOGOUS END JOINING PROTEIN LIGD"/>
    <property type="match status" value="1"/>
</dbReference>
<evidence type="ECO:0000256" key="3">
    <source>
        <dbReference type="ARBA" id="ARBA00012727"/>
    </source>
</evidence>
<dbReference type="EC" id="6.5.1.1" evidence="3"/>
<comment type="similarity">
    <text evidence="2">Belongs to the DNA repair enzymes AP/ExoA family.</text>
</comment>
<feature type="binding site" evidence="24">
    <location>
        <position position="250"/>
    </location>
    <ligand>
        <name>Mg(2+)</name>
        <dbReference type="ChEBI" id="CHEBI:18420"/>
        <label>1</label>
    </ligand>
</feature>
<evidence type="ECO:0000256" key="15">
    <source>
        <dbReference type="ARBA" id="ARBA00022932"/>
    </source>
</evidence>
<accession>A0A423ERR8</accession>
<evidence type="ECO:0000256" key="24">
    <source>
        <dbReference type="PIRSR" id="PIRSR604808-2"/>
    </source>
</evidence>
<evidence type="ECO:0000256" key="22">
    <source>
        <dbReference type="ARBA" id="ARBA00034003"/>
    </source>
</evidence>
<dbReference type="GO" id="GO:0004519">
    <property type="term" value="F:endonuclease activity"/>
    <property type="evidence" value="ECO:0007669"/>
    <property type="project" value="InterPro"/>
</dbReference>
<organism evidence="28 29">
    <name type="scientific">Pseudomonas poae</name>
    <dbReference type="NCBI Taxonomy" id="200451"/>
    <lineage>
        <taxon>Bacteria</taxon>
        <taxon>Pseudomonadati</taxon>
        <taxon>Pseudomonadota</taxon>
        <taxon>Gammaproteobacteria</taxon>
        <taxon>Pseudomonadales</taxon>
        <taxon>Pseudomonadaceae</taxon>
        <taxon>Pseudomonas</taxon>
    </lineage>
</organism>
<dbReference type="NCBIfam" id="TIGR00195">
    <property type="entry name" value="exoDNase_III"/>
    <property type="match status" value="1"/>
</dbReference>
<feature type="active site" description="Proton acceptor" evidence="23">
    <location>
        <position position="251"/>
    </location>
</feature>
<evidence type="ECO:0000256" key="26">
    <source>
        <dbReference type="SAM" id="MobiDB-lite"/>
    </source>
</evidence>
<evidence type="ECO:0000256" key="13">
    <source>
        <dbReference type="ARBA" id="ARBA00022840"/>
    </source>
</evidence>
<evidence type="ECO:0000256" key="11">
    <source>
        <dbReference type="ARBA" id="ARBA00022801"/>
    </source>
</evidence>
<evidence type="ECO:0000256" key="8">
    <source>
        <dbReference type="ARBA" id="ARBA00022723"/>
    </source>
</evidence>
<feature type="domain" description="ATP-dependent DNA ligase family profile" evidence="27">
    <location>
        <begin position="400"/>
        <end position="492"/>
    </location>
</feature>
<dbReference type="InterPro" id="IPR012309">
    <property type="entry name" value="DNA_ligase_ATP-dep_C"/>
</dbReference>
<dbReference type="Gene3D" id="3.30.1490.70">
    <property type="match status" value="1"/>
</dbReference>
<keyword evidence="13" id="KW-0067">ATP-binding</keyword>
<keyword evidence="16" id="KW-0238">DNA-binding</keyword>
<dbReference type="Gene3D" id="3.60.10.10">
    <property type="entry name" value="Endonuclease/exonuclease/phosphatase"/>
    <property type="match status" value="1"/>
</dbReference>
<dbReference type="InterPro" id="IPR036691">
    <property type="entry name" value="Endo/exonu/phosph_ase_sf"/>
</dbReference>
<evidence type="ECO:0000256" key="5">
    <source>
        <dbReference type="ARBA" id="ARBA00022679"/>
    </source>
</evidence>
<sequence>MQNLKIATFNINGIGARLPNLLQWLEKERPDIVCLQELKAQDKAFPAGELEAAGYGSLHHGQAAWNGVAILARDSEPLLIHKGLPGAQDDPQSRYLEAAVHGVIVGCLYLPNGNPQPGPKFDYKLKWFEQLIAHAETLQASEHPVVLAGDYNVVPTDLDIYNTRSWLKDALLQPESRECFHRLLDQGWIDSVRHLYPEERVYTYWDYFRQHWQKNSGLRIDHLLLNPVLAPHLKNAGVDAWVRGEEHPSDHAPTWIEVASSPPRKRAAVQKKRSGKSAVPNPAEKPPASPARSGKSQLTNAQPSALPESLKPELATLVDSAPEGDWRYEVKFDGYRIMARVDKGKVRLFTRNGHDWTHKLPRQAQAIAGLALTSAWLDGEIVVANEQGIPDFQALQNAFELGRDGNIVYHLFDMPFLDGMDLREAPVEQRREALSRVLESNEDEALRYSQDFAETPQALLDSACQMQMEGLIGKRVGSAYVSRRSGDWIKLKCKRRQEFVVVGYTEPKGSRSKFGALLLGLHDVDSGQLKYAGKVGTGFNQVTLKTIYEQLTPLETRKPAVVNPPTGFEAKDVHWLKPSLLAEVAFAEITKEGSVRQAVFQGLRNDKPAKSIIEERPAHSPDIAKKPEKNPPSAAKAKVKGSDDGSTTIRLTHPQRVIDPSSGATKRDLADYCIGVSDWLLPQLLNRPVALVRAPDGIGAELFFQKNAQRLAIPGIEIIGKAETGHPVMLINNIEALIGAIQMSTIELHIWNAVAKDLHRPDRFILDLDPDPALPWKSMVEATQLTLTVLDELGLKSFLKTSGGKGIHIVVPLTPKADWEAVKSFSHAIVRHIANLLPDRFSAVSGPKNRVGRIFIDYLRNGLGATTICAYSPRTREGLPVSVPIFRDELKEIKGANAWNIHNVHQRLENLDVDPWADMPGTKQTITAQMRKRIGLK</sequence>
<dbReference type="Gene3D" id="2.40.50.140">
    <property type="entry name" value="Nucleic acid-binding proteins"/>
    <property type="match status" value="1"/>
</dbReference>
<protein>
    <recommendedName>
        <fullName evidence="3">DNA ligase (ATP)</fullName>
        <ecNumber evidence="3">6.5.1.1</ecNumber>
    </recommendedName>
    <alternativeName>
        <fullName evidence="21">NHEJ DNA polymerase</fullName>
    </alternativeName>
</protein>